<evidence type="ECO:0000259" key="7">
    <source>
        <dbReference type="Pfam" id="PF01120"/>
    </source>
</evidence>
<evidence type="ECO:0000256" key="5">
    <source>
        <dbReference type="ARBA" id="ARBA00022801"/>
    </source>
</evidence>
<comment type="similarity">
    <text evidence="2">Belongs to the glycosyl hydrolase 29 family.</text>
</comment>
<dbReference type="OrthoDB" id="107551at2"/>
<dbReference type="Proteomes" id="UP000274358">
    <property type="component" value="Unassembled WGS sequence"/>
</dbReference>
<evidence type="ECO:0000313" key="9">
    <source>
        <dbReference type="Proteomes" id="UP000274358"/>
    </source>
</evidence>
<dbReference type="PANTHER" id="PTHR10030:SF37">
    <property type="entry name" value="ALPHA-L-FUCOSIDASE-RELATED"/>
    <property type="match status" value="1"/>
</dbReference>
<evidence type="ECO:0000256" key="3">
    <source>
        <dbReference type="ARBA" id="ARBA00012662"/>
    </source>
</evidence>
<name>A0A3S0RKE6_9GAMM</name>
<evidence type="ECO:0000256" key="1">
    <source>
        <dbReference type="ARBA" id="ARBA00004071"/>
    </source>
</evidence>
<comment type="caution">
    <text evidence="8">The sequence shown here is derived from an EMBL/GenBank/DDBJ whole genome shotgun (WGS) entry which is preliminary data.</text>
</comment>
<organism evidence="8 9">
    <name type="scientific">Dyella choica</name>
    <dbReference type="NCBI Taxonomy" id="1927959"/>
    <lineage>
        <taxon>Bacteria</taxon>
        <taxon>Pseudomonadati</taxon>
        <taxon>Pseudomonadota</taxon>
        <taxon>Gammaproteobacteria</taxon>
        <taxon>Lysobacterales</taxon>
        <taxon>Rhodanobacteraceae</taxon>
        <taxon>Dyella</taxon>
    </lineage>
</organism>
<protein>
    <recommendedName>
        <fullName evidence="3">alpha-L-fucosidase</fullName>
        <ecNumber evidence="3">3.2.1.51</ecNumber>
    </recommendedName>
</protein>
<accession>A0A3S0RKE6</accession>
<dbReference type="SUPFAM" id="SSF51445">
    <property type="entry name" value="(Trans)glycosidases"/>
    <property type="match status" value="1"/>
</dbReference>
<evidence type="ECO:0000256" key="2">
    <source>
        <dbReference type="ARBA" id="ARBA00007951"/>
    </source>
</evidence>
<dbReference type="EMBL" id="RYYV01000007">
    <property type="protein sequence ID" value="RUL75291.1"/>
    <property type="molecule type" value="Genomic_DNA"/>
</dbReference>
<keyword evidence="5" id="KW-0378">Hydrolase</keyword>
<dbReference type="SMART" id="SM00812">
    <property type="entry name" value="Alpha_L_fucos"/>
    <property type="match status" value="1"/>
</dbReference>
<keyword evidence="9" id="KW-1185">Reference proteome</keyword>
<dbReference type="AlphaFoldDB" id="A0A3S0RKE6"/>
<dbReference type="GO" id="GO:0005764">
    <property type="term" value="C:lysosome"/>
    <property type="evidence" value="ECO:0007669"/>
    <property type="project" value="TreeGrafter"/>
</dbReference>
<evidence type="ECO:0000256" key="4">
    <source>
        <dbReference type="ARBA" id="ARBA00022729"/>
    </source>
</evidence>
<reference evidence="8 9" key="1">
    <citation type="submission" date="2018-12" db="EMBL/GenBank/DDBJ databases">
        <title>Dyella dinghuensis sp. nov. DHOA06 and Dyella choica sp. nov. 4M-K27, isolated from forest soil.</title>
        <authorList>
            <person name="Qiu L.-H."/>
            <person name="Gao Z.-H."/>
        </authorList>
    </citation>
    <scope>NUCLEOTIDE SEQUENCE [LARGE SCALE GENOMIC DNA]</scope>
    <source>
        <strain evidence="8 9">4M-K27</strain>
    </source>
</reference>
<evidence type="ECO:0000313" key="8">
    <source>
        <dbReference type="EMBL" id="RUL75291.1"/>
    </source>
</evidence>
<dbReference type="Pfam" id="PF01120">
    <property type="entry name" value="Alpha_L_fucos"/>
    <property type="match status" value="1"/>
</dbReference>
<gene>
    <name evidence="8" type="ORF">EKH80_11225</name>
</gene>
<dbReference type="InterPro" id="IPR017853">
    <property type="entry name" value="GH"/>
</dbReference>
<dbReference type="InterPro" id="IPR016286">
    <property type="entry name" value="FUC_metazoa-typ"/>
</dbReference>
<dbReference type="PRINTS" id="PR00741">
    <property type="entry name" value="GLHYDRLASE29"/>
</dbReference>
<keyword evidence="6" id="KW-0326">Glycosidase</keyword>
<sequence>MACCAQGAIAAPSSMAATTAIRRPLDQPQPPPGSGPSAQTIKDWQDRKFGMFIHFGLYSIAGGKWQGKRVDNGYSEQILANAPIPPQDYEALVQQFDPQQFDPDAIVALAKANGMKFIVITAKHHDGFNLFQTAQTSYNAVDGTPYHRDIVKELAEACARAGLKFGVYYSTIDWHHPGGNTYIEGNSNPITPGQEAFNVAQLKELLSHYGPIAEIWFDMGKPTPAQSAHFAHTVHALQPQTMISGRVWNAYGDFAVMGDNAEPDVGMELPWQSPASMFPETWGYRSWQQRADLPGKLRENITRLVRVVSQGGNYILNIGPEGDGSVVPYEAQVLQGMGTWLKRNGEAIYATRKQPFAALDFGYATVGSQALYLFVNKLPPNHQLRVPGLADTTFGAAYRLGSPGSTVEVQRNGHDISIALDHLANWPAASDDNVNAFMPVIVLPLKGPLRVRPEMIAASADGSFLLQPAQAERYLNYNGEGYEAPATLYKLSWQLDAKADSYALTLRYSAASEHARMNLWVDGQRYPLDLAATTDGQVAASQVVRIRRIRTNHPYAMQVELTPSAPFQQGAALPVKLQSVELSPSR</sequence>
<dbReference type="InterPro" id="IPR000933">
    <property type="entry name" value="Glyco_hydro_29"/>
</dbReference>
<dbReference type="GO" id="GO:0016139">
    <property type="term" value="P:glycoside catabolic process"/>
    <property type="evidence" value="ECO:0007669"/>
    <property type="project" value="TreeGrafter"/>
</dbReference>
<dbReference type="PANTHER" id="PTHR10030">
    <property type="entry name" value="ALPHA-L-FUCOSIDASE"/>
    <property type="match status" value="1"/>
</dbReference>
<dbReference type="GO" id="GO:0004560">
    <property type="term" value="F:alpha-L-fucosidase activity"/>
    <property type="evidence" value="ECO:0007669"/>
    <property type="project" value="InterPro"/>
</dbReference>
<keyword evidence="4" id="KW-0732">Signal</keyword>
<dbReference type="GO" id="GO:0006004">
    <property type="term" value="P:fucose metabolic process"/>
    <property type="evidence" value="ECO:0007669"/>
    <property type="project" value="InterPro"/>
</dbReference>
<feature type="domain" description="Glycoside hydrolase family 29 N-terminal" evidence="7">
    <location>
        <begin position="38"/>
        <end position="346"/>
    </location>
</feature>
<dbReference type="Gene3D" id="3.20.20.80">
    <property type="entry name" value="Glycosidases"/>
    <property type="match status" value="1"/>
</dbReference>
<proteinExistence type="inferred from homology"/>
<comment type="function">
    <text evidence="1">Alpha-L-fucosidase is responsible for hydrolyzing the alpha-1,6-linked fucose joined to the reducing-end N-acetylglucosamine of the carbohydrate moieties of glycoproteins.</text>
</comment>
<dbReference type="EC" id="3.2.1.51" evidence="3"/>
<evidence type="ECO:0000256" key="6">
    <source>
        <dbReference type="ARBA" id="ARBA00023295"/>
    </source>
</evidence>
<dbReference type="InterPro" id="IPR057739">
    <property type="entry name" value="Glyco_hydro_29_N"/>
</dbReference>